<evidence type="ECO:0000313" key="10">
    <source>
        <dbReference type="Proteomes" id="UP001177003"/>
    </source>
</evidence>
<keyword evidence="8" id="KW-1133">Transmembrane helix</keyword>
<feature type="compositionally biased region" description="Low complexity" evidence="7">
    <location>
        <begin position="9"/>
        <end position="19"/>
    </location>
</feature>
<protein>
    <recommendedName>
        <fullName evidence="6">O-fucosyltransferase family protein</fullName>
    </recommendedName>
</protein>
<keyword evidence="8" id="KW-0812">Transmembrane</keyword>
<evidence type="ECO:0000256" key="3">
    <source>
        <dbReference type="ARBA" id="ARBA00022679"/>
    </source>
</evidence>
<evidence type="ECO:0000313" key="9">
    <source>
        <dbReference type="EMBL" id="CAI9287282.1"/>
    </source>
</evidence>
<keyword evidence="3" id="KW-0808">Transferase</keyword>
<dbReference type="Proteomes" id="UP001177003">
    <property type="component" value="Chromosome 5"/>
</dbReference>
<proteinExistence type="inferred from homology"/>
<dbReference type="AlphaFoldDB" id="A0AA35Z888"/>
<dbReference type="InterPro" id="IPR019378">
    <property type="entry name" value="GDP-Fuc_O-FucTrfase"/>
</dbReference>
<evidence type="ECO:0000256" key="6">
    <source>
        <dbReference type="ARBA" id="ARBA00030350"/>
    </source>
</evidence>
<name>A0AA35Z888_LACSI</name>
<dbReference type="PIRSF" id="PIRSF009360">
    <property type="entry name" value="UCP009360"/>
    <property type="match status" value="1"/>
</dbReference>
<dbReference type="GO" id="GO:0016757">
    <property type="term" value="F:glycosyltransferase activity"/>
    <property type="evidence" value="ECO:0007669"/>
    <property type="project" value="UniProtKB-KW"/>
</dbReference>
<organism evidence="9 10">
    <name type="scientific">Lactuca saligna</name>
    <name type="common">Willowleaf lettuce</name>
    <dbReference type="NCBI Taxonomy" id="75948"/>
    <lineage>
        <taxon>Eukaryota</taxon>
        <taxon>Viridiplantae</taxon>
        <taxon>Streptophyta</taxon>
        <taxon>Embryophyta</taxon>
        <taxon>Tracheophyta</taxon>
        <taxon>Spermatophyta</taxon>
        <taxon>Magnoliopsida</taxon>
        <taxon>eudicotyledons</taxon>
        <taxon>Gunneridae</taxon>
        <taxon>Pentapetalae</taxon>
        <taxon>asterids</taxon>
        <taxon>campanulids</taxon>
        <taxon>Asterales</taxon>
        <taxon>Asteraceae</taxon>
        <taxon>Cichorioideae</taxon>
        <taxon>Cichorieae</taxon>
        <taxon>Lactucinae</taxon>
        <taxon>Lactuca</taxon>
    </lineage>
</organism>
<evidence type="ECO:0000256" key="4">
    <source>
        <dbReference type="ARBA" id="ARBA00023253"/>
    </source>
</evidence>
<gene>
    <name evidence="9" type="ORF">LSALG_LOCUS26647</name>
</gene>
<dbReference type="PANTHER" id="PTHR31288:SF8">
    <property type="entry name" value="O-FUCOSYLTRANSFERASE 10-RELATED"/>
    <property type="match status" value="1"/>
</dbReference>
<comment type="similarity">
    <text evidence="1">Belongs to the glycosyltransferase GT106 family.</text>
</comment>
<evidence type="ECO:0000256" key="5">
    <source>
        <dbReference type="ARBA" id="ARBA00023277"/>
    </source>
</evidence>
<dbReference type="InterPro" id="IPR024709">
    <property type="entry name" value="FucosylTrfase_pln"/>
</dbReference>
<dbReference type="CDD" id="cd11299">
    <property type="entry name" value="O-FucT_plant"/>
    <property type="match status" value="1"/>
</dbReference>
<keyword evidence="5" id="KW-0119">Carbohydrate metabolism</keyword>
<keyword evidence="10" id="KW-1185">Reference proteome</keyword>
<feature type="transmembrane region" description="Helical" evidence="8">
    <location>
        <begin position="56"/>
        <end position="83"/>
    </location>
</feature>
<keyword evidence="8" id="KW-0472">Membrane</keyword>
<evidence type="ECO:0000256" key="2">
    <source>
        <dbReference type="ARBA" id="ARBA00022676"/>
    </source>
</evidence>
<sequence>MDATLNYYSSSSSGKSLSSPPSPPTTHSTSRRRGRSYNTRRRRPHLLNGNFFRRRIFGYLLLLPLLFLSAVITFVGPLSAMLFPNPLPGSIYRSHEIFQNLLTDIQSDTSSGIQLSDVWRQKMKLTEQKPCPITSHQYLETGIPDQYLIVEANGGLNQQRSSICNAVAVAGLLNATLLIPLFNFHNVWRDSSEFADIYDEDHFIATLKEYVNVVRELPKELMENYNFSISNIPNFRVPAWASANYYLKQVYPVLKEQRIVRIAPFANRLSPNLPPHIQYLRCVANYEALRFSNSIITVAKMLVNRMTVDSSNSDGNYVSIHLRFEEDMVAFSCCVYDGGKSEQLEMDSIRQKDWGDKFKRKDYIIDPVRNRINGRCPMTPLEVGMMLRGMGFANTTPIYLASGKIYQADKNVAPLRKMFPLLHTKELLTTPDELASFKDYSSRMAALDYIVCFFSEVFVTTQGGNFPHFLMGHRKFHYGHAKTIMPDKRKLVVLLHNTTISWDEFKKEMQVMLAESDHKGVAIPNIKKITRKNSLYLNPFPECQCLKKPNLFEEEY</sequence>
<evidence type="ECO:0000256" key="7">
    <source>
        <dbReference type="SAM" id="MobiDB-lite"/>
    </source>
</evidence>
<accession>A0AA35Z888</accession>
<evidence type="ECO:0000256" key="1">
    <source>
        <dbReference type="ARBA" id="ARBA00007737"/>
    </source>
</evidence>
<dbReference type="Pfam" id="PF10250">
    <property type="entry name" value="O-FucT"/>
    <property type="match status" value="1"/>
</dbReference>
<reference evidence="9" key="1">
    <citation type="submission" date="2023-04" db="EMBL/GenBank/DDBJ databases">
        <authorList>
            <person name="Vijverberg K."/>
            <person name="Xiong W."/>
            <person name="Schranz E."/>
        </authorList>
    </citation>
    <scope>NUCLEOTIDE SEQUENCE</scope>
</reference>
<keyword evidence="4" id="KW-0294">Fucose metabolism</keyword>
<evidence type="ECO:0000256" key="8">
    <source>
        <dbReference type="SAM" id="Phobius"/>
    </source>
</evidence>
<keyword evidence="2" id="KW-0328">Glycosyltransferase</keyword>
<feature type="compositionally biased region" description="Basic residues" evidence="7">
    <location>
        <begin position="29"/>
        <end position="40"/>
    </location>
</feature>
<feature type="region of interest" description="Disordered" evidence="7">
    <location>
        <begin position="1"/>
        <end position="40"/>
    </location>
</feature>
<dbReference type="PANTHER" id="PTHR31288">
    <property type="entry name" value="O-FUCOSYLTRANSFERASE FAMILY PROTEIN"/>
    <property type="match status" value="1"/>
</dbReference>
<dbReference type="EMBL" id="OX465081">
    <property type="protein sequence ID" value="CAI9287282.1"/>
    <property type="molecule type" value="Genomic_DNA"/>
</dbReference>
<dbReference type="GO" id="GO:0006004">
    <property type="term" value="P:fucose metabolic process"/>
    <property type="evidence" value="ECO:0007669"/>
    <property type="project" value="UniProtKB-KW"/>
</dbReference>